<dbReference type="RefSeq" id="WP_310256071.1">
    <property type="nucleotide sequence ID" value="NZ_JAVDWA010000001.1"/>
</dbReference>
<organism evidence="2 3">
    <name type="scientific">Fictibacillus barbaricus</name>
    <dbReference type="NCBI Taxonomy" id="182136"/>
    <lineage>
        <taxon>Bacteria</taxon>
        <taxon>Bacillati</taxon>
        <taxon>Bacillota</taxon>
        <taxon>Bacilli</taxon>
        <taxon>Bacillales</taxon>
        <taxon>Fictibacillaceae</taxon>
        <taxon>Fictibacillus</taxon>
    </lineage>
</organism>
<evidence type="ECO:0000313" key="3">
    <source>
        <dbReference type="Proteomes" id="UP001258181"/>
    </source>
</evidence>
<comment type="caution">
    <text evidence="2">The sequence shown here is derived from an EMBL/GenBank/DDBJ whole genome shotgun (WGS) entry which is preliminary data.</text>
</comment>
<reference evidence="2 3" key="1">
    <citation type="submission" date="2023-07" db="EMBL/GenBank/DDBJ databases">
        <title>Sorghum-associated microbial communities from plants grown in Nebraska, USA.</title>
        <authorList>
            <person name="Schachtman D."/>
        </authorList>
    </citation>
    <scope>NUCLEOTIDE SEQUENCE [LARGE SCALE GENOMIC DNA]</scope>
    <source>
        <strain evidence="2 3">BE211</strain>
    </source>
</reference>
<name>A0ABU1TWA5_9BACL</name>
<keyword evidence="1" id="KW-0472">Membrane</keyword>
<accession>A0ABU1TWA5</accession>
<protein>
    <recommendedName>
        <fullName evidence="4">DUF5590 domain-containing protein</fullName>
    </recommendedName>
</protein>
<keyword evidence="1" id="KW-0812">Transmembrane</keyword>
<gene>
    <name evidence="2" type="ORF">J2X07_000467</name>
</gene>
<feature type="transmembrane region" description="Helical" evidence="1">
    <location>
        <begin position="7"/>
        <end position="29"/>
    </location>
</feature>
<proteinExistence type="predicted"/>
<keyword evidence="3" id="KW-1185">Reference proteome</keyword>
<sequence length="168" mass="19586">MIKKSKLIVITLILLLIGVVFFTFVQLSYPIRIDGVSTSTKEDGKKEIVFQFYNLGLKRITIKEVTLNHRKQPKELALGISYDTEHLVQSGIDNPMIKFMKVDAAPIKPKLNKKEITDAFNRKENTPIYYGIKMEFEKEPIKSMTVKYKYFGFLVTKKYDLELWNLEN</sequence>
<dbReference type="Proteomes" id="UP001258181">
    <property type="component" value="Unassembled WGS sequence"/>
</dbReference>
<evidence type="ECO:0008006" key="4">
    <source>
        <dbReference type="Google" id="ProtNLM"/>
    </source>
</evidence>
<dbReference type="EMBL" id="JAVDWA010000001">
    <property type="protein sequence ID" value="MDR7071492.1"/>
    <property type="molecule type" value="Genomic_DNA"/>
</dbReference>
<evidence type="ECO:0000313" key="2">
    <source>
        <dbReference type="EMBL" id="MDR7071492.1"/>
    </source>
</evidence>
<evidence type="ECO:0000256" key="1">
    <source>
        <dbReference type="SAM" id="Phobius"/>
    </source>
</evidence>
<keyword evidence="1" id="KW-1133">Transmembrane helix</keyword>